<dbReference type="AlphaFoldDB" id="A0A6G7XJ72"/>
<organism evidence="1 2">
    <name type="scientific">Leucobacter viscericola</name>
    <dbReference type="NCBI Taxonomy" id="2714935"/>
    <lineage>
        <taxon>Bacteria</taxon>
        <taxon>Bacillati</taxon>
        <taxon>Actinomycetota</taxon>
        <taxon>Actinomycetes</taxon>
        <taxon>Micrococcales</taxon>
        <taxon>Microbacteriaceae</taxon>
        <taxon>Leucobacter</taxon>
    </lineage>
</organism>
<dbReference type="RefSeq" id="WP_166292868.1">
    <property type="nucleotide sequence ID" value="NZ_CP049863.1"/>
</dbReference>
<name>A0A6G7XJ72_9MICO</name>
<evidence type="ECO:0000313" key="1">
    <source>
        <dbReference type="EMBL" id="QIK64536.1"/>
    </source>
</evidence>
<dbReference type="EMBL" id="CP049863">
    <property type="protein sequence ID" value="QIK64536.1"/>
    <property type="molecule type" value="Genomic_DNA"/>
</dbReference>
<accession>A0A6G7XJ72</accession>
<dbReference type="KEGG" id="lvi:G7068_15935"/>
<keyword evidence="2" id="KW-1185">Reference proteome</keyword>
<evidence type="ECO:0000313" key="2">
    <source>
        <dbReference type="Proteomes" id="UP000502677"/>
    </source>
</evidence>
<proteinExistence type="predicted"/>
<reference evidence="1 2" key="1">
    <citation type="submission" date="2020-03" db="EMBL/GenBank/DDBJ databases">
        <title>Leucobacter sp. nov., isolated from beetles.</title>
        <authorList>
            <person name="Hyun D.-W."/>
            <person name="Bae J.-W."/>
        </authorList>
    </citation>
    <scope>NUCLEOTIDE SEQUENCE [LARGE SCALE GENOMIC DNA]</scope>
    <source>
        <strain evidence="1 2">HDW9C</strain>
    </source>
</reference>
<gene>
    <name evidence="1" type="ORF">G7068_15935</name>
</gene>
<sequence>MARKFIPKDPAVVFSAQGKLDVFQVEKVSDFRSDGYYVTSVESGLVLHKFDTYEEAEQEAKMHANPPTEPEAAKAWYRAHHGPDLVSA</sequence>
<protein>
    <submittedName>
        <fullName evidence="1">Uncharacterized protein</fullName>
    </submittedName>
</protein>
<dbReference type="Proteomes" id="UP000502677">
    <property type="component" value="Chromosome"/>
</dbReference>